<evidence type="ECO:0000256" key="6">
    <source>
        <dbReference type="ARBA" id="ARBA00022824"/>
    </source>
</evidence>
<dbReference type="UniPathway" id="UPA00196"/>
<reference evidence="10 11" key="1">
    <citation type="submission" date="2017-11" db="EMBL/GenBank/DDBJ databases">
        <title>De novo assembly and phasing of dikaryotic genomes from two isolates of Puccinia coronata f. sp. avenae, the causal agent of oat crown rust.</title>
        <authorList>
            <person name="Miller M.E."/>
            <person name="Zhang Y."/>
            <person name="Omidvar V."/>
            <person name="Sperschneider J."/>
            <person name="Schwessinger B."/>
            <person name="Raley C."/>
            <person name="Palmer J.M."/>
            <person name="Garnica D."/>
            <person name="Upadhyaya N."/>
            <person name="Rathjen J."/>
            <person name="Taylor J.M."/>
            <person name="Park R.F."/>
            <person name="Dodds P.N."/>
            <person name="Hirsch C.D."/>
            <person name="Kianian S.F."/>
            <person name="Figueroa M."/>
        </authorList>
    </citation>
    <scope>NUCLEOTIDE SEQUENCE [LARGE SCALE GENOMIC DNA]</scope>
    <source>
        <strain evidence="10">12SD80</strain>
    </source>
</reference>
<evidence type="ECO:0000256" key="2">
    <source>
        <dbReference type="ARBA" id="ARBA00004687"/>
    </source>
</evidence>
<organism evidence="10 11">
    <name type="scientific">Puccinia coronata f. sp. avenae</name>
    <dbReference type="NCBI Taxonomy" id="200324"/>
    <lineage>
        <taxon>Eukaryota</taxon>
        <taxon>Fungi</taxon>
        <taxon>Dikarya</taxon>
        <taxon>Basidiomycota</taxon>
        <taxon>Pucciniomycotina</taxon>
        <taxon>Pucciniomycetes</taxon>
        <taxon>Pucciniales</taxon>
        <taxon>Pucciniaceae</taxon>
        <taxon>Puccinia</taxon>
    </lineage>
</organism>
<dbReference type="Proteomes" id="UP000235392">
    <property type="component" value="Unassembled WGS sequence"/>
</dbReference>
<keyword evidence="4" id="KW-0337">GPI-anchor biosynthesis</keyword>
<dbReference type="GO" id="GO:0016255">
    <property type="term" value="P:attachment of GPI anchor to protein"/>
    <property type="evidence" value="ECO:0007669"/>
    <property type="project" value="InterPro"/>
</dbReference>
<dbReference type="PANTHER" id="PTHR13121:SF0">
    <property type="entry name" value="PHOSPHATIDYLINOSITOL GLYCAN ANCHOR BIOSYNTHESIS CLASS U PROTEIN"/>
    <property type="match status" value="1"/>
</dbReference>
<evidence type="ECO:0000256" key="4">
    <source>
        <dbReference type="ARBA" id="ARBA00022502"/>
    </source>
</evidence>
<keyword evidence="6" id="KW-0256">Endoplasmic reticulum</keyword>
<evidence type="ECO:0000256" key="9">
    <source>
        <dbReference type="SAM" id="Phobius"/>
    </source>
</evidence>
<feature type="transmembrane region" description="Helical" evidence="9">
    <location>
        <begin position="153"/>
        <end position="174"/>
    </location>
</feature>
<dbReference type="GO" id="GO:0006506">
    <property type="term" value="P:GPI anchor biosynthetic process"/>
    <property type="evidence" value="ECO:0007669"/>
    <property type="project" value="UniProtKB-UniPathway"/>
</dbReference>
<comment type="caution">
    <text evidence="10">The sequence shown here is derived from an EMBL/GenBank/DDBJ whole genome shotgun (WGS) entry which is preliminary data.</text>
</comment>
<evidence type="ECO:0000256" key="8">
    <source>
        <dbReference type="ARBA" id="ARBA00023136"/>
    </source>
</evidence>
<dbReference type="GO" id="GO:0042765">
    <property type="term" value="C:GPI-anchor transamidase complex"/>
    <property type="evidence" value="ECO:0007669"/>
    <property type="project" value="InterPro"/>
</dbReference>
<evidence type="ECO:0000256" key="1">
    <source>
        <dbReference type="ARBA" id="ARBA00004477"/>
    </source>
</evidence>
<evidence type="ECO:0000256" key="5">
    <source>
        <dbReference type="ARBA" id="ARBA00022692"/>
    </source>
</evidence>
<dbReference type="PANTHER" id="PTHR13121">
    <property type="entry name" value="GPI TRANSAMIDASE COMPONENT PIG-U"/>
    <property type="match status" value="1"/>
</dbReference>
<comment type="pathway">
    <text evidence="2">Glycolipid biosynthesis; glycosylphosphatidylinositol-anchor biosynthesis.</text>
</comment>
<feature type="transmembrane region" description="Helical" evidence="9">
    <location>
        <begin position="88"/>
        <end position="110"/>
    </location>
</feature>
<sequence length="227" mass="25496">MVPRVSIVAEHVIPIVQRGGMFTATGHSIWPHHGHYCHLNVIRSTTAPAPSSNTGSTYLNHEDRQPVSPDYLAAPHPPYPISSSTISQSYWCLMVLFKIHLVIYIMPLMIKFKNEKVFGFVVMSGIISTFKSNPSIGDTSFSNILLLLLYPELIAYFLNPLLTISLYFYGLCLLPTFHHLWMKLGSGNANFYYASTLVWAIANGLVCQIFDLDAKEIDKATELIFQI</sequence>
<dbReference type="Pfam" id="PF06728">
    <property type="entry name" value="PIG-U"/>
    <property type="match status" value="1"/>
</dbReference>
<name>A0A2N5SPZ2_9BASI</name>
<dbReference type="AlphaFoldDB" id="A0A2N5SPZ2"/>
<evidence type="ECO:0000313" key="10">
    <source>
        <dbReference type="EMBL" id="PLW15329.1"/>
    </source>
</evidence>
<comment type="similarity">
    <text evidence="3">Belongs to the PIGU family.</text>
</comment>
<evidence type="ECO:0000256" key="3">
    <source>
        <dbReference type="ARBA" id="ARBA00010026"/>
    </source>
</evidence>
<evidence type="ECO:0000256" key="7">
    <source>
        <dbReference type="ARBA" id="ARBA00022989"/>
    </source>
</evidence>
<keyword evidence="8 9" id="KW-0472">Membrane</keyword>
<protein>
    <submittedName>
        <fullName evidence="10">Uncharacterized protein</fullName>
    </submittedName>
</protein>
<comment type="subcellular location">
    <subcellularLocation>
        <location evidence="1">Endoplasmic reticulum membrane</location>
        <topology evidence="1">Multi-pass membrane protein</topology>
    </subcellularLocation>
</comment>
<dbReference type="EMBL" id="PGCI01000800">
    <property type="protein sequence ID" value="PLW15329.1"/>
    <property type="molecule type" value="Genomic_DNA"/>
</dbReference>
<accession>A0A2N5SPZ2</accession>
<evidence type="ECO:0000313" key="11">
    <source>
        <dbReference type="Proteomes" id="UP000235392"/>
    </source>
</evidence>
<keyword evidence="7 9" id="KW-1133">Transmembrane helix</keyword>
<dbReference type="InterPro" id="IPR009600">
    <property type="entry name" value="PIG-U"/>
</dbReference>
<gene>
    <name evidence="10" type="ORF">PCASD_18131</name>
</gene>
<proteinExistence type="inferred from homology"/>
<keyword evidence="5 9" id="KW-0812">Transmembrane</keyword>